<dbReference type="InterPro" id="IPR004045">
    <property type="entry name" value="Glutathione_S-Trfase_N"/>
</dbReference>
<sequence>MGHVPVRSKSDVSSFMMTSIPLRSLFTLDQLLRFTLNYKKLPFEIVHVPVHELLATAKSAGAPPTSKYPDGSPRYTVPFIRDSHTGKTISDSFLIAEYLDEAYPDTPKVIPTGTRVLQKVFDETVTPKLGPLVPLYIPIMLDYSSEVVLETLKKRFGAFPPPLTDEQRAENWKKAEVSFNALEPVYGTTGGVFVTGDKPVWADFALAGVLASVKIAFGEESEEWKRTSKWIGERVGKVVDEAMGYERASE</sequence>
<protein>
    <recommendedName>
        <fullName evidence="1">GST N-terminal domain-containing protein</fullName>
    </recommendedName>
</protein>
<dbReference type="Pfam" id="PF22041">
    <property type="entry name" value="GST_C_7"/>
    <property type="match status" value="1"/>
</dbReference>
<dbReference type="PROSITE" id="PS50404">
    <property type="entry name" value="GST_NTER"/>
    <property type="match status" value="1"/>
</dbReference>
<keyword evidence="3" id="KW-1185">Reference proteome</keyword>
<dbReference type="Pfam" id="PF13409">
    <property type="entry name" value="GST_N_2"/>
    <property type="match status" value="1"/>
</dbReference>
<dbReference type="InterPro" id="IPR036282">
    <property type="entry name" value="Glutathione-S-Trfase_C_sf"/>
</dbReference>
<evidence type="ECO:0000259" key="1">
    <source>
        <dbReference type="PROSITE" id="PS50404"/>
    </source>
</evidence>
<dbReference type="Gene3D" id="1.20.1050.10">
    <property type="match status" value="1"/>
</dbReference>
<reference evidence="2 3" key="1">
    <citation type="submission" date="2024-02" db="EMBL/GenBank/DDBJ databases">
        <title>A draft genome for the cacao thread blight pathogen Marasmius crinis-equi.</title>
        <authorList>
            <person name="Cohen S.P."/>
            <person name="Baruah I.K."/>
            <person name="Amoako-Attah I."/>
            <person name="Bukari Y."/>
            <person name="Meinhardt L.W."/>
            <person name="Bailey B.A."/>
        </authorList>
    </citation>
    <scope>NUCLEOTIDE SEQUENCE [LARGE SCALE GENOMIC DNA]</scope>
    <source>
        <strain evidence="2 3">GH-76</strain>
    </source>
</reference>
<dbReference type="SUPFAM" id="SSF47616">
    <property type="entry name" value="GST C-terminal domain-like"/>
    <property type="match status" value="1"/>
</dbReference>
<dbReference type="InterPro" id="IPR036249">
    <property type="entry name" value="Thioredoxin-like_sf"/>
</dbReference>
<dbReference type="InterPro" id="IPR054416">
    <property type="entry name" value="GST_UstS-like_C"/>
</dbReference>
<dbReference type="EMBL" id="JBAHYK010001174">
    <property type="protein sequence ID" value="KAL0569186.1"/>
    <property type="molecule type" value="Genomic_DNA"/>
</dbReference>
<dbReference type="Proteomes" id="UP001465976">
    <property type="component" value="Unassembled WGS sequence"/>
</dbReference>
<dbReference type="Gene3D" id="3.40.30.10">
    <property type="entry name" value="Glutaredoxin"/>
    <property type="match status" value="1"/>
</dbReference>
<name>A0ABR3F247_9AGAR</name>
<evidence type="ECO:0000313" key="2">
    <source>
        <dbReference type="EMBL" id="KAL0569186.1"/>
    </source>
</evidence>
<feature type="domain" description="GST N-terminal" evidence="1">
    <location>
        <begin position="16"/>
        <end position="107"/>
    </location>
</feature>
<proteinExistence type="predicted"/>
<dbReference type="CDD" id="cd00299">
    <property type="entry name" value="GST_C_family"/>
    <property type="match status" value="1"/>
</dbReference>
<evidence type="ECO:0000313" key="3">
    <source>
        <dbReference type="Proteomes" id="UP001465976"/>
    </source>
</evidence>
<comment type="caution">
    <text evidence="2">The sequence shown here is derived from an EMBL/GenBank/DDBJ whole genome shotgun (WGS) entry which is preliminary data.</text>
</comment>
<accession>A0ABR3F247</accession>
<gene>
    <name evidence="2" type="ORF">V5O48_012784</name>
</gene>
<organism evidence="2 3">
    <name type="scientific">Marasmius crinis-equi</name>
    <dbReference type="NCBI Taxonomy" id="585013"/>
    <lineage>
        <taxon>Eukaryota</taxon>
        <taxon>Fungi</taxon>
        <taxon>Dikarya</taxon>
        <taxon>Basidiomycota</taxon>
        <taxon>Agaricomycotina</taxon>
        <taxon>Agaricomycetes</taxon>
        <taxon>Agaricomycetidae</taxon>
        <taxon>Agaricales</taxon>
        <taxon>Marasmiineae</taxon>
        <taxon>Marasmiaceae</taxon>
        <taxon>Marasmius</taxon>
    </lineage>
</organism>
<dbReference type="SUPFAM" id="SSF52833">
    <property type="entry name" value="Thioredoxin-like"/>
    <property type="match status" value="1"/>
</dbReference>
<dbReference type="PANTHER" id="PTHR42673:SF4">
    <property type="entry name" value="MALEYLACETOACETATE ISOMERASE"/>
    <property type="match status" value="1"/>
</dbReference>
<dbReference type="PANTHER" id="PTHR42673">
    <property type="entry name" value="MALEYLACETOACETATE ISOMERASE"/>
    <property type="match status" value="1"/>
</dbReference>